<dbReference type="EMBL" id="CAJVPK010002319">
    <property type="protein sequence ID" value="CAG8610563.1"/>
    <property type="molecule type" value="Genomic_DNA"/>
</dbReference>
<proteinExistence type="predicted"/>
<comment type="caution">
    <text evidence="1">The sequence shown here is derived from an EMBL/GenBank/DDBJ whole genome shotgun (WGS) entry which is preliminary data.</text>
</comment>
<evidence type="ECO:0000313" key="1">
    <source>
        <dbReference type="EMBL" id="CAG8610563.1"/>
    </source>
</evidence>
<accession>A0A9N9CQS4</accession>
<dbReference type="AlphaFoldDB" id="A0A9N9CQS4"/>
<reference evidence="1" key="1">
    <citation type="submission" date="2021-06" db="EMBL/GenBank/DDBJ databases">
        <authorList>
            <person name="Kallberg Y."/>
            <person name="Tangrot J."/>
            <person name="Rosling A."/>
        </authorList>
    </citation>
    <scope>NUCLEOTIDE SEQUENCE</scope>
    <source>
        <strain evidence="1">AZ414A</strain>
    </source>
</reference>
<feature type="non-terminal residue" evidence="1">
    <location>
        <position position="69"/>
    </location>
</feature>
<evidence type="ECO:0000313" key="2">
    <source>
        <dbReference type="Proteomes" id="UP000789706"/>
    </source>
</evidence>
<keyword evidence="2" id="KW-1185">Reference proteome</keyword>
<name>A0A9N9CQS4_9GLOM</name>
<organism evidence="1 2">
    <name type="scientific">Diversispora eburnea</name>
    <dbReference type="NCBI Taxonomy" id="1213867"/>
    <lineage>
        <taxon>Eukaryota</taxon>
        <taxon>Fungi</taxon>
        <taxon>Fungi incertae sedis</taxon>
        <taxon>Mucoromycota</taxon>
        <taxon>Glomeromycotina</taxon>
        <taxon>Glomeromycetes</taxon>
        <taxon>Diversisporales</taxon>
        <taxon>Diversisporaceae</taxon>
        <taxon>Diversispora</taxon>
    </lineage>
</organism>
<dbReference type="Proteomes" id="UP000789706">
    <property type="component" value="Unassembled WGS sequence"/>
</dbReference>
<sequence length="69" mass="7594">MSKVYRGNMLFSYHAPLLLAGSIKFTTHPSTVRYVSVPSIMSCVSLEISFSSLRNPFLTRGNLQGLVDG</sequence>
<protein>
    <submittedName>
        <fullName evidence="1">6616_t:CDS:1</fullName>
    </submittedName>
</protein>
<gene>
    <name evidence="1" type="ORF">DEBURN_LOCUS9955</name>
</gene>